<dbReference type="PANTHER" id="PTHR34200">
    <property type="entry name" value="DENTIN SIALOPHOSPHOPROTEIN-LIKE ISOFORM X1"/>
    <property type="match status" value="1"/>
</dbReference>
<organism evidence="5 6">
    <name type="scientific">Liquidambar formosana</name>
    <name type="common">Formosan gum</name>
    <dbReference type="NCBI Taxonomy" id="63359"/>
    <lineage>
        <taxon>Eukaryota</taxon>
        <taxon>Viridiplantae</taxon>
        <taxon>Streptophyta</taxon>
        <taxon>Embryophyta</taxon>
        <taxon>Tracheophyta</taxon>
        <taxon>Spermatophyta</taxon>
        <taxon>Magnoliopsida</taxon>
        <taxon>eudicotyledons</taxon>
        <taxon>Gunneridae</taxon>
        <taxon>Pentapetalae</taxon>
        <taxon>Saxifragales</taxon>
        <taxon>Altingiaceae</taxon>
        <taxon>Liquidambar</taxon>
    </lineage>
</organism>
<accession>A0AAP0REG2</accession>
<protein>
    <recommendedName>
        <fullName evidence="4">DUF7356 domain-containing protein</fullName>
    </recommendedName>
</protein>
<feature type="chain" id="PRO_5042855185" description="DUF7356 domain-containing protein" evidence="3">
    <location>
        <begin position="35"/>
        <end position="384"/>
    </location>
</feature>
<feature type="compositionally biased region" description="Basic and acidic residues" evidence="1">
    <location>
        <begin position="80"/>
        <end position="89"/>
    </location>
</feature>
<keyword evidence="2" id="KW-1133">Transmembrane helix</keyword>
<feature type="compositionally biased region" description="Basic and acidic residues" evidence="1">
    <location>
        <begin position="102"/>
        <end position="113"/>
    </location>
</feature>
<dbReference type="AlphaFoldDB" id="A0AAP0REG2"/>
<keyword evidence="6" id="KW-1185">Reference proteome</keyword>
<keyword evidence="2" id="KW-0812">Transmembrane</keyword>
<dbReference type="EMBL" id="JBBPBK010000011">
    <property type="protein sequence ID" value="KAK9275281.1"/>
    <property type="molecule type" value="Genomic_DNA"/>
</dbReference>
<feature type="compositionally biased region" description="Low complexity" evidence="1">
    <location>
        <begin position="90"/>
        <end position="101"/>
    </location>
</feature>
<feature type="signal peptide" evidence="3">
    <location>
        <begin position="1"/>
        <end position="34"/>
    </location>
</feature>
<proteinExistence type="predicted"/>
<dbReference type="PANTHER" id="PTHR34200:SF8">
    <property type="entry name" value="TRANSMEMBRANE PROTEIN"/>
    <property type="match status" value="1"/>
</dbReference>
<evidence type="ECO:0000256" key="2">
    <source>
        <dbReference type="SAM" id="Phobius"/>
    </source>
</evidence>
<feature type="compositionally biased region" description="Acidic residues" evidence="1">
    <location>
        <begin position="337"/>
        <end position="354"/>
    </location>
</feature>
<evidence type="ECO:0000259" key="4">
    <source>
        <dbReference type="Pfam" id="PF24053"/>
    </source>
</evidence>
<feature type="region of interest" description="Disordered" evidence="1">
    <location>
        <begin position="36"/>
        <end position="166"/>
    </location>
</feature>
<sequence>MQRKQVGLSERMETCSVLLLGCFLVLLAVDCSSADSKVKTNSNTGLDLKTPIISSDKNNTNAKTGGLDPVLDPIKTNGDQVDRSNKDVQNDSNNSNSSEQGGSKEVHNVKTDKGGANGQVQEKEDRTGKSGKGLESNDKSKGNNDQGTLVKPMPLKKENTEGEGCDASNSCIDAENKLVACLRVPGDESPDLSLLIQNKGKGPLTVTISAPDHVHIEETKIQLKEKDNKELIVTIRNGGTDNVIVLMAGNGRCNLDFKNLIAHNSGKDADAAPKFKYIIFLSRTPSIAFVFLAGLLIIASAWMCVSFWKRHFSSNSSKYQKLETELPVSCGGKIETDINDGWDDSWDDNWDDEEAPRTPSMPVTPSLSSKGLSSRRFNKEGWKD</sequence>
<keyword evidence="3" id="KW-0732">Signal</keyword>
<feature type="transmembrane region" description="Helical" evidence="2">
    <location>
        <begin position="287"/>
        <end position="308"/>
    </location>
</feature>
<evidence type="ECO:0000256" key="3">
    <source>
        <dbReference type="SAM" id="SignalP"/>
    </source>
</evidence>
<dbReference type="InterPro" id="IPR055780">
    <property type="entry name" value="DUF7356"/>
</dbReference>
<feature type="compositionally biased region" description="Polar residues" evidence="1">
    <location>
        <begin position="36"/>
        <end position="45"/>
    </location>
</feature>
<evidence type="ECO:0000313" key="6">
    <source>
        <dbReference type="Proteomes" id="UP001415857"/>
    </source>
</evidence>
<feature type="compositionally biased region" description="Polar residues" evidence="1">
    <location>
        <begin position="361"/>
        <end position="372"/>
    </location>
</feature>
<comment type="caution">
    <text evidence="5">The sequence shown here is derived from an EMBL/GenBank/DDBJ whole genome shotgun (WGS) entry which is preliminary data.</text>
</comment>
<gene>
    <name evidence="5" type="ORF">L1049_022543</name>
</gene>
<dbReference type="Proteomes" id="UP001415857">
    <property type="component" value="Unassembled WGS sequence"/>
</dbReference>
<dbReference type="Pfam" id="PF24053">
    <property type="entry name" value="DUF7356"/>
    <property type="match status" value="1"/>
</dbReference>
<feature type="domain" description="DUF7356" evidence="4">
    <location>
        <begin position="157"/>
        <end position="260"/>
    </location>
</feature>
<reference evidence="5 6" key="1">
    <citation type="journal article" date="2024" name="Plant J.">
        <title>Genome sequences and population genomics reveal climatic adaptation and genomic divergence between two closely related sweetgum species.</title>
        <authorList>
            <person name="Xu W.Q."/>
            <person name="Ren C.Q."/>
            <person name="Zhang X.Y."/>
            <person name="Comes H.P."/>
            <person name="Liu X.H."/>
            <person name="Li Y.G."/>
            <person name="Kettle C.J."/>
            <person name="Jalonen R."/>
            <person name="Gaisberger H."/>
            <person name="Ma Y.Z."/>
            <person name="Qiu Y.X."/>
        </authorList>
    </citation>
    <scope>NUCLEOTIDE SEQUENCE [LARGE SCALE GENOMIC DNA]</scope>
    <source>
        <strain evidence="5">Hangzhou</strain>
    </source>
</reference>
<name>A0AAP0REG2_LIQFO</name>
<evidence type="ECO:0000313" key="5">
    <source>
        <dbReference type="EMBL" id="KAK9275281.1"/>
    </source>
</evidence>
<feature type="compositionally biased region" description="Polar residues" evidence="1">
    <location>
        <begin position="52"/>
        <end position="63"/>
    </location>
</feature>
<keyword evidence="2" id="KW-0472">Membrane</keyword>
<evidence type="ECO:0000256" key="1">
    <source>
        <dbReference type="SAM" id="MobiDB-lite"/>
    </source>
</evidence>
<feature type="region of interest" description="Disordered" evidence="1">
    <location>
        <begin position="335"/>
        <end position="384"/>
    </location>
</feature>